<feature type="region of interest" description="Disordered" evidence="8">
    <location>
        <begin position="81"/>
        <end position="103"/>
    </location>
</feature>
<evidence type="ECO:0000256" key="2">
    <source>
        <dbReference type="ARBA" id="ARBA00009170"/>
    </source>
</evidence>
<evidence type="ECO:0000256" key="7">
    <source>
        <dbReference type="ARBA" id="ARBA00023136"/>
    </source>
</evidence>
<reference evidence="11" key="1">
    <citation type="submission" date="2016-06" db="EMBL/GenBank/DDBJ databases">
        <title>Draft Genome sequence of the fungus Inonotus baumii.</title>
        <authorList>
            <person name="Zhu H."/>
            <person name="Lin W."/>
        </authorList>
    </citation>
    <scope>NUCLEOTIDE SEQUENCE</scope>
    <source>
        <strain evidence="11">821</strain>
    </source>
</reference>
<dbReference type="GO" id="GO:0001401">
    <property type="term" value="C:SAM complex"/>
    <property type="evidence" value="ECO:0007669"/>
    <property type="project" value="InterPro"/>
</dbReference>
<evidence type="ECO:0008006" key="13">
    <source>
        <dbReference type="Google" id="ProtNLM"/>
    </source>
</evidence>
<keyword evidence="7" id="KW-0472">Membrane</keyword>
<feature type="compositionally biased region" description="Basic and acidic residues" evidence="8">
    <location>
        <begin position="400"/>
        <end position="410"/>
    </location>
</feature>
<feature type="compositionally biased region" description="Acidic residues" evidence="8">
    <location>
        <begin position="411"/>
        <end position="430"/>
    </location>
</feature>
<evidence type="ECO:0000256" key="1">
    <source>
        <dbReference type="ARBA" id="ARBA00004294"/>
    </source>
</evidence>
<dbReference type="SUPFAM" id="SSF47616">
    <property type="entry name" value="GST C-terminal domain-like"/>
    <property type="match status" value="1"/>
</dbReference>
<comment type="similarity">
    <text evidence="2">Belongs to the metaxin family.</text>
</comment>
<gene>
    <name evidence="11" type="ORF">A7U60_g7064</name>
</gene>
<dbReference type="InterPro" id="IPR019564">
    <property type="entry name" value="Sam37/metaxin_N"/>
</dbReference>
<feature type="region of interest" description="Disordered" evidence="8">
    <location>
        <begin position="400"/>
        <end position="430"/>
    </location>
</feature>
<dbReference type="Pfam" id="PF17171">
    <property type="entry name" value="GST_C_6"/>
    <property type="match status" value="1"/>
</dbReference>
<dbReference type="InterPro" id="IPR033468">
    <property type="entry name" value="Metaxin_GST"/>
</dbReference>
<evidence type="ECO:0000259" key="10">
    <source>
        <dbReference type="Pfam" id="PF17171"/>
    </source>
</evidence>
<keyword evidence="5" id="KW-0653">Protein transport</keyword>
<keyword evidence="12" id="KW-1185">Reference proteome</keyword>
<dbReference type="GO" id="GO:0007005">
    <property type="term" value="P:mitochondrion organization"/>
    <property type="evidence" value="ECO:0007669"/>
    <property type="project" value="TreeGrafter"/>
</dbReference>
<protein>
    <recommendedName>
        <fullName evidence="13">Mitochondrial outer membrane transport complex Sam37/metaxin N-terminal domain-containing protein</fullName>
    </recommendedName>
</protein>
<evidence type="ECO:0000256" key="4">
    <source>
        <dbReference type="ARBA" id="ARBA00022787"/>
    </source>
</evidence>
<feature type="domain" description="Mitochondrial outer membrane transport complex Sam37/metaxin N-terminal" evidence="9">
    <location>
        <begin position="25"/>
        <end position="164"/>
    </location>
</feature>
<dbReference type="InterPro" id="IPR036282">
    <property type="entry name" value="Glutathione-S-Trfase_C_sf"/>
</dbReference>
<dbReference type="Pfam" id="PF10568">
    <property type="entry name" value="Tom37"/>
    <property type="match status" value="1"/>
</dbReference>
<comment type="subcellular location">
    <subcellularLocation>
        <location evidence="1">Mitochondrion outer membrane</location>
    </subcellularLocation>
</comment>
<dbReference type="AlphaFoldDB" id="A0A9Q5HTX9"/>
<keyword evidence="6" id="KW-0496">Mitochondrion</keyword>
<dbReference type="Proteomes" id="UP000757232">
    <property type="component" value="Unassembled WGS sequence"/>
</dbReference>
<keyword evidence="4" id="KW-1000">Mitochondrion outer membrane</keyword>
<evidence type="ECO:0000256" key="3">
    <source>
        <dbReference type="ARBA" id="ARBA00022448"/>
    </source>
</evidence>
<evidence type="ECO:0000256" key="5">
    <source>
        <dbReference type="ARBA" id="ARBA00022927"/>
    </source>
</evidence>
<accession>A0A9Q5HTX9</accession>
<comment type="caution">
    <text evidence="11">The sequence shown here is derived from an EMBL/GenBank/DDBJ whole genome shotgun (WGS) entry which is preliminary data.</text>
</comment>
<keyword evidence="3" id="KW-0813">Transport</keyword>
<dbReference type="EMBL" id="LNZH02000206">
    <property type="protein sequence ID" value="OCB85930.1"/>
    <property type="molecule type" value="Genomic_DNA"/>
</dbReference>
<proteinExistence type="inferred from homology"/>
<name>A0A9Q5HTX9_SANBA</name>
<evidence type="ECO:0000259" key="9">
    <source>
        <dbReference type="Pfam" id="PF10568"/>
    </source>
</evidence>
<dbReference type="PANTHER" id="PTHR12289">
    <property type="entry name" value="METAXIN RELATED"/>
    <property type="match status" value="1"/>
</dbReference>
<dbReference type="PANTHER" id="PTHR12289:SF41">
    <property type="entry name" value="FAILED AXON CONNECTIONS-RELATED"/>
    <property type="match status" value="1"/>
</dbReference>
<dbReference type="OrthoDB" id="5835136at2759"/>
<evidence type="ECO:0000313" key="11">
    <source>
        <dbReference type="EMBL" id="OCB85930.1"/>
    </source>
</evidence>
<evidence type="ECO:0000256" key="8">
    <source>
        <dbReference type="SAM" id="MobiDB-lite"/>
    </source>
</evidence>
<evidence type="ECO:0000313" key="12">
    <source>
        <dbReference type="Proteomes" id="UP000757232"/>
    </source>
</evidence>
<feature type="domain" description="Metaxin glutathione S-transferase" evidence="10">
    <location>
        <begin position="216"/>
        <end position="279"/>
    </location>
</feature>
<dbReference type="GO" id="GO:0015031">
    <property type="term" value="P:protein transport"/>
    <property type="evidence" value="ECO:0007669"/>
    <property type="project" value="UniProtKB-KW"/>
</dbReference>
<sequence>MPDEPELVLHVWPGRWDLPTFTPPCLASIIYLQLTLPGKFTVEECTNPDISPDGQLPYLSHGLATIASFLSIVKYVESLQSRGGTSEDDEETDKENGAADTIPAVNPVKRAQETAWMALVSAQLGDLVACSLFTLRHNYYEFVKPALAELFPVPQRYYVPDRLRGIYKPRLEATGLWSISVEEAEEERRKKKGLGLADHSIVQEAFGKEKVLDKARMTLDLLARLLGDKLFFLDNPNPSALDVFVAAHILLLTVPPFPNETLRSLILESYPSLVAHSRRLQSRTLLPSGTLHGLSASLSTSFEVIEAQAHRSDEEYIPLRVRSAQQAAFSEVVSSLAVPFFWKLANPSSTRRTKLKSKTDKEFDQMRWAWFGLAAASIIGWTWTMGLRFEAVPLESLERGEYPERISHEEGDNEETAEGDSDEGEGGDED</sequence>
<organism evidence="11 12">
    <name type="scientific">Sanghuangporus baumii</name>
    <name type="common">Phellinus baumii</name>
    <dbReference type="NCBI Taxonomy" id="108892"/>
    <lineage>
        <taxon>Eukaryota</taxon>
        <taxon>Fungi</taxon>
        <taxon>Dikarya</taxon>
        <taxon>Basidiomycota</taxon>
        <taxon>Agaricomycotina</taxon>
        <taxon>Agaricomycetes</taxon>
        <taxon>Hymenochaetales</taxon>
        <taxon>Hymenochaetaceae</taxon>
        <taxon>Sanghuangporus</taxon>
    </lineage>
</organism>
<evidence type="ECO:0000256" key="6">
    <source>
        <dbReference type="ARBA" id="ARBA00023128"/>
    </source>
</evidence>
<dbReference type="InterPro" id="IPR050931">
    <property type="entry name" value="Mito_Protein_Transport_Metaxin"/>
</dbReference>